<dbReference type="Gene3D" id="3.90.190.10">
    <property type="entry name" value="Protein tyrosine phosphatase superfamily"/>
    <property type="match status" value="1"/>
</dbReference>
<dbReference type="InterPro" id="IPR008160">
    <property type="entry name" value="Collagen"/>
</dbReference>
<evidence type="ECO:0000256" key="1">
    <source>
        <dbReference type="ARBA" id="ARBA00022737"/>
    </source>
</evidence>
<dbReference type="InterPro" id="IPR016130">
    <property type="entry name" value="Tyr_Pase_AS"/>
</dbReference>
<feature type="domain" description="Tyrosine-protein phosphatase" evidence="4">
    <location>
        <begin position="292"/>
        <end position="575"/>
    </location>
</feature>
<dbReference type="Pfam" id="PF00102">
    <property type="entry name" value="Y_phosphatase"/>
    <property type="match status" value="1"/>
</dbReference>
<dbReference type="InterPro" id="IPR052782">
    <property type="entry name" value="Oocyte-zygote_transition_reg"/>
</dbReference>
<dbReference type="AlphaFoldDB" id="A0A183UY54"/>
<feature type="region of interest" description="Disordered" evidence="2">
    <location>
        <begin position="114"/>
        <end position="249"/>
    </location>
</feature>
<dbReference type="PRINTS" id="PR00700">
    <property type="entry name" value="PRTYPHPHTASE"/>
</dbReference>
<evidence type="ECO:0000256" key="3">
    <source>
        <dbReference type="SAM" id="Phobius"/>
    </source>
</evidence>
<dbReference type="InterPro" id="IPR029021">
    <property type="entry name" value="Prot-tyrosine_phosphatase-like"/>
</dbReference>
<dbReference type="WBParaSite" id="TCNE_0001342401-mRNA-1">
    <property type="protein sequence ID" value="TCNE_0001342401-mRNA-1"/>
    <property type="gene ID" value="TCNE_0001342401"/>
</dbReference>
<gene>
    <name evidence="6" type="ORF">TCNE_LOCUS13424</name>
</gene>
<dbReference type="EMBL" id="UYWY01021714">
    <property type="protein sequence ID" value="VDM44745.1"/>
    <property type="molecule type" value="Genomic_DNA"/>
</dbReference>
<dbReference type="InterPro" id="IPR003595">
    <property type="entry name" value="Tyr_Pase_cat"/>
</dbReference>
<evidence type="ECO:0000313" key="6">
    <source>
        <dbReference type="EMBL" id="VDM44745.1"/>
    </source>
</evidence>
<feature type="transmembrane region" description="Helical" evidence="3">
    <location>
        <begin position="7"/>
        <end position="29"/>
    </location>
</feature>
<dbReference type="CDD" id="cd00047">
    <property type="entry name" value="PTPc"/>
    <property type="match status" value="1"/>
</dbReference>
<feature type="compositionally biased region" description="Low complexity" evidence="2">
    <location>
        <begin position="186"/>
        <end position="209"/>
    </location>
</feature>
<keyword evidence="7" id="KW-1185">Reference proteome</keyword>
<dbReference type="Pfam" id="PF01484">
    <property type="entry name" value="Col_cuticle_N"/>
    <property type="match status" value="1"/>
</dbReference>
<dbReference type="InterPro" id="IPR000242">
    <property type="entry name" value="PTP_cat"/>
</dbReference>
<evidence type="ECO:0000256" key="2">
    <source>
        <dbReference type="SAM" id="MobiDB-lite"/>
    </source>
</evidence>
<evidence type="ECO:0000259" key="4">
    <source>
        <dbReference type="PROSITE" id="PS50055"/>
    </source>
</evidence>
<proteinExistence type="predicted"/>
<dbReference type="PROSITE" id="PS00383">
    <property type="entry name" value="TYR_PHOSPHATASE_1"/>
    <property type="match status" value="1"/>
</dbReference>
<dbReference type="SUPFAM" id="SSF52799">
    <property type="entry name" value="(Phosphotyrosine protein) phosphatases II"/>
    <property type="match status" value="1"/>
</dbReference>
<dbReference type="GO" id="GO:0042302">
    <property type="term" value="F:structural constituent of cuticle"/>
    <property type="evidence" value="ECO:0007669"/>
    <property type="project" value="InterPro"/>
</dbReference>
<accession>A0A183UY54</accession>
<reference evidence="6 7" key="2">
    <citation type="submission" date="2018-11" db="EMBL/GenBank/DDBJ databases">
        <authorList>
            <consortium name="Pathogen Informatics"/>
        </authorList>
    </citation>
    <scope>NUCLEOTIDE SEQUENCE [LARGE SCALE GENOMIC DNA]</scope>
</reference>
<keyword evidence="3" id="KW-1133">Transmembrane helix</keyword>
<dbReference type="Proteomes" id="UP000050794">
    <property type="component" value="Unassembled WGS sequence"/>
</dbReference>
<dbReference type="PANTHER" id="PTHR46163">
    <property type="entry name" value="TYROSINE-PROTEIN PHOSPHATASE-RELATED"/>
    <property type="match status" value="1"/>
</dbReference>
<dbReference type="GO" id="GO:0004725">
    <property type="term" value="F:protein tyrosine phosphatase activity"/>
    <property type="evidence" value="ECO:0007669"/>
    <property type="project" value="InterPro"/>
</dbReference>
<keyword evidence="3" id="KW-0812">Transmembrane</keyword>
<feature type="compositionally biased region" description="Low complexity" evidence="2">
    <location>
        <begin position="158"/>
        <end position="174"/>
    </location>
</feature>
<dbReference type="InterPro" id="IPR002486">
    <property type="entry name" value="Col_cuticle_N"/>
</dbReference>
<evidence type="ECO:0000313" key="7">
    <source>
        <dbReference type="Proteomes" id="UP000050794"/>
    </source>
</evidence>
<keyword evidence="3" id="KW-0472">Membrane</keyword>
<keyword evidence="1" id="KW-0677">Repeat</keyword>
<dbReference type="PROSITE" id="PS50055">
    <property type="entry name" value="TYR_PHOSPHATASE_PTP"/>
    <property type="match status" value="1"/>
</dbReference>
<reference evidence="8" key="1">
    <citation type="submission" date="2016-06" db="UniProtKB">
        <authorList>
            <consortium name="WormBaseParasite"/>
        </authorList>
    </citation>
    <scope>IDENTIFICATION</scope>
</reference>
<sequence length="605" mass="64734">MQARALVLAASIGCVIVLSASIIVVGILFDDLNKLYYEVLDDMREFKVMQADTGCIGACAPPPPYCRPGPRGPPGDAGLPGVPGLNGTNGRPGLDGIQISYGINTAGGCIMCPAGPPGERGPPGKQGLPGPDGMVGKPGGIGFPVKRGPRGPPGPPGDQGIPGRTGVPGRRGPSGASGIGGKALRGPKGPAGKHGLPGPAGPPGSSGRPGLPGPPGLRGPPGHSGMPGKRGRPGPKNAKRDGTTEETIFTMETVEEEEIRNDKQSKLKKKPSSVLAFEKFAIDTVAKKIEGLQAEFAALKSFTPINTAQTAFMAHKDRNRYSNIPCFDTTRVVLTYGVPPETDYIHANYVKTAMCNLRNTYICTQVSTSIRAEQCSSIDIARIVSAESHLKAPMESTINDFWRMVWQEKPKCIVMLCKLFEGGKSKCAQYFPAKASETQQYGSVVVQNIKKTSPVNETVFESIQLNVCVAGQPTIAVTLFKWLDWPDFGVPSSGMGMLRILRQIRDQPHTKAIIHCSAGVGRTGTMIACEICLRTLLEGKELNVIDVVKEIRSQRACAIQTEGQYVYLHRTLLEYINAKKIAKERNAEFFAAYKTYQKRSEKVAA</sequence>
<name>A0A183UY54_TOXCA</name>
<feature type="domain" description="Tyrosine specific protein phosphatases" evidence="5">
    <location>
        <begin position="498"/>
        <end position="566"/>
    </location>
</feature>
<dbReference type="SMART" id="SM00194">
    <property type="entry name" value="PTPc"/>
    <property type="match status" value="1"/>
</dbReference>
<protein>
    <submittedName>
        <fullName evidence="8">Tyrosine-protein phosphatase domain-containing protein</fullName>
    </submittedName>
</protein>
<evidence type="ECO:0000259" key="5">
    <source>
        <dbReference type="PROSITE" id="PS50056"/>
    </source>
</evidence>
<organism evidence="7 8">
    <name type="scientific">Toxocara canis</name>
    <name type="common">Canine roundworm</name>
    <dbReference type="NCBI Taxonomy" id="6265"/>
    <lineage>
        <taxon>Eukaryota</taxon>
        <taxon>Metazoa</taxon>
        <taxon>Ecdysozoa</taxon>
        <taxon>Nematoda</taxon>
        <taxon>Chromadorea</taxon>
        <taxon>Rhabditida</taxon>
        <taxon>Spirurina</taxon>
        <taxon>Ascaridomorpha</taxon>
        <taxon>Ascaridoidea</taxon>
        <taxon>Toxocaridae</taxon>
        <taxon>Toxocara</taxon>
    </lineage>
</organism>
<dbReference type="PROSITE" id="PS50056">
    <property type="entry name" value="TYR_PHOSPHATASE_2"/>
    <property type="match status" value="1"/>
</dbReference>
<dbReference type="Pfam" id="PF01391">
    <property type="entry name" value="Collagen"/>
    <property type="match status" value="1"/>
</dbReference>
<evidence type="ECO:0000313" key="8">
    <source>
        <dbReference type="WBParaSite" id="TCNE_0001342401-mRNA-1"/>
    </source>
</evidence>
<dbReference type="InterPro" id="IPR000387">
    <property type="entry name" value="Tyr_Pase_dom"/>
</dbReference>
<dbReference type="SMART" id="SM00404">
    <property type="entry name" value="PTPc_motif"/>
    <property type="match status" value="1"/>
</dbReference>